<dbReference type="InterPro" id="IPR000863">
    <property type="entry name" value="Sulfotransferase_dom"/>
</dbReference>
<evidence type="ECO:0000256" key="1">
    <source>
        <dbReference type="ARBA" id="ARBA00005771"/>
    </source>
</evidence>
<dbReference type="PANTHER" id="PTHR11783">
    <property type="entry name" value="SULFOTRANSFERASE SULT"/>
    <property type="match status" value="1"/>
</dbReference>
<dbReference type="Gramene" id="TVU15129">
    <property type="protein sequence ID" value="TVU15129"/>
    <property type="gene ID" value="EJB05_38632"/>
</dbReference>
<keyword evidence="6" id="KW-1185">Reference proteome</keyword>
<dbReference type="OrthoDB" id="205623at2759"/>
<evidence type="ECO:0000259" key="4">
    <source>
        <dbReference type="Pfam" id="PF00685"/>
    </source>
</evidence>
<dbReference type="InterPro" id="IPR027417">
    <property type="entry name" value="P-loop_NTPase"/>
</dbReference>
<comment type="caution">
    <text evidence="5">The sequence shown here is derived from an EMBL/GenBank/DDBJ whole genome shotgun (WGS) entry which is preliminary data.</text>
</comment>
<dbReference type="Gene3D" id="3.40.50.300">
    <property type="entry name" value="P-loop containing nucleotide triphosphate hydrolases"/>
    <property type="match status" value="1"/>
</dbReference>
<keyword evidence="2 3" id="KW-0808">Transferase</keyword>
<evidence type="ECO:0000313" key="6">
    <source>
        <dbReference type="Proteomes" id="UP000324897"/>
    </source>
</evidence>
<evidence type="ECO:0000256" key="2">
    <source>
        <dbReference type="ARBA" id="ARBA00022679"/>
    </source>
</evidence>
<name>A0A5J9TUT7_9POAL</name>
<feature type="non-terminal residue" evidence="5">
    <location>
        <position position="1"/>
    </location>
</feature>
<comment type="similarity">
    <text evidence="1 3">Belongs to the sulfotransferase 1 family.</text>
</comment>
<feature type="domain" description="Sulfotransferase" evidence="4">
    <location>
        <begin position="11"/>
        <end position="212"/>
    </location>
</feature>
<dbReference type="SUPFAM" id="SSF52540">
    <property type="entry name" value="P-loop containing nucleoside triphosphate hydrolases"/>
    <property type="match status" value="1"/>
</dbReference>
<sequence length="215" mass="24672">MVANICFTARPSDIIIATHPKSGTTRIKSLLYATVHREEHPANAADHPFHSLSPHECIKFFEYNLYTRNKIPDLKGLHDPRIFATHVPFVSLPSTIVTSGCKIVYLCRDPKDTLISLWHFTNKIRAWDKLEPLSVDIAVKFFCNGLSSFGLYWDHVLGYWHAHLAHPERVLFFRYKEMQRDPVTHVRKLAEFVGCPFSVGEEEDGVVDAIVRLFV</sequence>
<dbReference type="EMBL" id="RWGY01000031">
    <property type="protein sequence ID" value="TVU15129.1"/>
    <property type="molecule type" value="Genomic_DNA"/>
</dbReference>
<evidence type="ECO:0000256" key="3">
    <source>
        <dbReference type="RuleBase" id="RU361155"/>
    </source>
</evidence>
<evidence type="ECO:0000313" key="5">
    <source>
        <dbReference type="EMBL" id="TVU15129.1"/>
    </source>
</evidence>
<dbReference type="GO" id="GO:0008146">
    <property type="term" value="F:sulfotransferase activity"/>
    <property type="evidence" value="ECO:0007669"/>
    <property type="project" value="InterPro"/>
</dbReference>
<dbReference type="Pfam" id="PF00685">
    <property type="entry name" value="Sulfotransfer_1"/>
    <property type="match status" value="1"/>
</dbReference>
<protein>
    <recommendedName>
        <fullName evidence="3">Sulfotransferase</fullName>
        <ecNumber evidence="3">2.8.2.-</ecNumber>
    </recommendedName>
</protein>
<reference evidence="5 6" key="1">
    <citation type="journal article" date="2019" name="Sci. Rep.">
        <title>A high-quality genome of Eragrostis curvula grass provides insights into Poaceae evolution and supports new strategies to enhance forage quality.</title>
        <authorList>
            <person name="Carballo J."/>
            <person name="Santos B.A.C.M."/>
            <person name="Zappacosta D."/>
            <person name="Garbus I."/>
            <person name="Selva J.P."/>
            <person name="Gallo C.A."/>
            <person name="Diaz A."/>
            <person name="Albertini E."/>
            <person name="Caccamo M."/>
            <person name="Echenique V."/>
        </authorList>
    </citation>
    <scope>NUCLEOTIDE SEQUENCE [LARGE SCALE GENOMIC DNA]</scope>
    <source>
        <strain evidence="6">cv. Victoria</strain>
        <tissue evidence="5">Leaf</tissue>
    </source>
</reference>
<proteinExistence type="inferred from homology"/>
<dbReference type="AlphaFoldDB" id="A0A5J9TUT7"/>
<accession>A0A5J9TUT7</accession>
<dbReference type="EC" id="2.8.2.-" evidence="3"/>
<dbReference type="Proteomes" id="UP000324897">
    <property type="component" value="Unassembled WGS sequence"/>
</dbReference>
<gene>
    <name evidence="5" type="ORF">EJB05_38632</name>
</gene>
<organism evidence="5 6">
    <name type="scientific">Eragrostis curvula</name>
    <name type="common">weeping love grass</name>
    <dbReference type="NCBI Taxonomy" id="38414"/>
    <lineage>
        <taxon>Eukaryota</taxon>
        <taxon>Viridiplantae</taxon>
        <taxon>Streptophyta</taxon>
        <taxon>Embryophyta</taxon>
        <taxon>Tracheophyta</taxon>
        <taxon>Spermatophyta</taxon>
        <taxon>Magnoliopsida</taxon>
        <taxon>Liliopsida</taxon>
        <taxon>Poales</taxon>
        <taxon>Poaceae</taxon>
        <taxon>PACMAD clade</taxon>
        <taxon>Chloridoideae</taxon>
        <taxon>Eragrostideae</taxon>
        <taxon>Eragrostidinae</taxon>
        <taxon>Eragrostis</taxon>
    </lineage>
</organism>